<evidence type="ECO:0000256" key="4">
    <source>
        <dbReference type="ARBA" id="ARBA00022685"/>
    </source>
</evidence>
<feature type="binding site" evidence="19">
    <location>
        <position position="173"/>
    </location>
    <ligand>
        <name>Zn(2+)</name>
        <dbReference type="ChEBI" id="CHEBI:29105"/>
        <label>1</label>
    </ligand>
</feature>
<evidence type="ECO:0000256" key="12">
    <source>
        <dbReference type="ARBA" id="ARBA00022989"/>
    </source>
</evidence>
<protein>
    <submittedName>
        <fullName evidence="26">Matrix metallopeptidase 15b</fullName>
    </submittedName>
</protein>
<feature type="compositionally biased region" description="Basic and acidic residues" evidence="23">
    <location>
        <begin position="301"/>
        <end position="313"/>
    </location>
</feature>
<dbReference type="InterPro" id="IPR000585">
    <property type="entry name" value="Hemopexin-like_dom"/>
</dbReference>
<evidence type="ECO:0000256" key="18">
    <source>
        <dbReference type="PIRSR" id="PIRSR001191-2"/>
    </source>
</evidence>
<evidence type="ECO:0000256" key="6">
    <source>
        <dbReference type="ARBA" id="ARBA00022723"/>
    </source>
</evidence>
<dbReference type="PANTHER" id="PTHR10201:SF25">
    <property type="entry name" value="MATRIX METALLOPROTEINASE-15"/>
    <property type="match status" value="1"/>
</dbReference>
<feature type="binding site" evidence="19">
    <location>
        <position position="419"/>
    </location>
    <ligand>
        <name>Ca(2+)</name>
        <dbReference type="ChEBI" id="CHEBI:29108"/>
        <label>5</label>
    </ligand>
</feature>
<dbReference type="Pfam" id="PF01471">
    <property type="entry name" value="PG_binding_1"/>
    <property type="match status" value="1"/>
</dbReference>
<evidence type="ECO:0000259" key="25">
    <source>
        <dbReference type="SMART" id="SM00235"/>
    </source>
</evidence>
<evidence type="ECO:0000256" key="9">
    <source>
        <dbReference type="ARBA" id="ARBA00022801"/>
    </source>
</evidence>
<keyword evidence="14 24" id="KW-0472">Membrane</keyword>
<keyword evidence="5 24" id="KW-0812">Transmembrane</keyword>
<dbReference type="Gene3D" id="2.110.10.10">
    <property type="entry name" value="Hemopexin-like domain"/>
    <property type="match status" value="1"/>
</dbReference>
<dbReference type="InterPro" id="IPR036365">
    <property type="entry name" value="PGBD-like_sf"/>
</dbReference>
<keyword evidence="7" id="KW-0732">Signal</keyword>
<reference evidence="26" key="1">
    <citation type="submission" date="2025-08" db="UniProtKB">
        <authorList>
            <consortium name="Ensembl"/>
        </authorList>
    </citation>
    <scope>IDENTIFICATION</scope>
</reference>
<comment type="similarity">
    <text evidence="2">Belongs to the peptidase M10A family.</text>
</comment>
<dbReference type="SUPFAM" id="SSF50923">
    <property type="entry name" value="Hemopexin-like domain"/>
    <property type="match status" value="1"/>
</dbReference>
<feature type="modified residue" description="Phosphotyrosine; by PKDCC" evidence="20">
    <location>
        <position position="400"/>
    </location>
</feature>
<evidence type="ECO:0000256" key="11">
    <source>
        <dbReference type="ARBA" id="ARBA00022837"/>
    </source>
</evidence>
<dbReference type="GO" id="GO:0030574">
    <property type="term" value="P:collagen catabolic process"/>
    <property type="evidence" value="ECO:0007669"/>
    <property type="project" value="TreeGrafter"/>
</dbReference>
<feature type="repeat" description="Hemopexin" evidence="22">
    <location>
        <begin position="366"/>
        <end position="411"/>
    </location>
</feature>
<feature type="domain" description="Peptidase metallopeptidase" evidence="25">
    <location>
        <begin position="102"/>
        <end position="272"/>
    </location>
</feature>
<keyword evidence="16" id="KW-1015">Disulfide bond</keyword>
<evidence type="ECO:0000256" key="24">
    <source>
        <dbReference type="SAM" id="Phobius"/>
    </source>
</evidence>
<dbReference type="Pfam" id="PF00045">
    <property type="entry name" value="Hemopexin"/>
    <property type="match status" value="4"/>
</dbReference>
<dbReference type="PROSITE" id="PS51642">
    <property type="entry name" value="HEMOPEXIN_2"/>
    <property type="match status" value="4"/>
</dbReference>
<dbReference type="GO" id="GO:0006508">
    <property type="term" value="P:proteolysis"/>
    <property type="evidence" value="ECO:0007669"/>
    <property type="project" value="UniProtKB-KW"/>
</dbReference>
<dbReference type="PROSITE" id="PS00546">
    <property type="entry name" value="CYSTEINE_SWITCH"/>
    <property type="match status" value="1"/>
</dbReference>
<evidence type="ECO:0000256" key="8">
    <source>
        <dbReference type="ARBA" id="ARBA00022737"/>
    </source>
</evidence>
<feature type="region of interest" description="Disordered" evidence="23">
    <location>
        <begin position="267"/>
        <end position="318"/>
    </location>
</feature>
<keyword evidence="12 24" id="KW-1133">Transmembrane helix</keyword>
<dbReference type="PIRSF" id="PIRSF001191">
    <property type="entry name" value="Peptidase_M10A_matrix"/>
    <property type="match status" value="1"/>
</dbReference>
<dbReference type="PRINTS" id="PR00138">
    <property type="entry name" value="MATRIXIN"/>
</dbReference>
<dbReference type="SMART" id="SM00235">
    <property type="entry name" value="ZnMc"/>
    <property type="match status" value="1"/>
</dbReference>
<feature type="repeat" description="Hemopexin" evidence="22">
    <location>
        <begin position="317"/>
        <end position="365"/>
    </location>
</feature>
<evidence type="ECO:0000256" key="16">
    <source>
        <dbReference type="ARBA" id="ARBA00023157"/>
    </source>
</evidence>
<dbReference type="FunFam" id="2.110.10.10:FF:000001">
    <property type="entry name" value="Matrix metallopeptidase 24"/>
    <property type="match status" value="1"/>
</dbReference>
<keyword evidence="15" id="KW-0865">Zymogen</keyword>
<feature type="binding site" evidence="19">
    <location>
        <position position="206"/>
    </location>
    <ligand>
        <name>Ca(2+)</name>
        <dbReference type="ChEBI" id="CHEBI:29108"/>
        <label>1</label>
    </ligand>
</feature>
<dbReference type="GO" id="GO:0008270">
    <property type="term" value="F:zinc ion binding"/>
    <property type="evidence" value="ECO:0007669"/>
    <property type="project" value="InterPro"/>
</dbReference>
<feature type="repeat" description="Hemopexin" evidence="22">
    <location>
        <begin position="413"/>
        <end position="461"/>
    </location>
</feature>
<evidence type="ECO:0000256" key="17">
    <source>
        <dbReference type="PIRSR" id="PIRSR001191-1"/>
    </source>
</evidence>
<keyword evidence="11 19" id="KW-0106">Calcium</keyword>
<feature type="binding site" evidence="19">
    <location>
        <position position="203"/>
    </location>
    <ligand>
        <name>Ca(2+)</name>
        <dbReference type="ChEBI" id="CHEBI:29108"/>
        <label>3</label>
    </ligand>
</feature>
<evidence type="ECO:0000256" key="5">
    <source>
        <dbReference type="ARBA" id="ARBA00022692"/>
    </source>
</evidence>
<feature type="short sequence motif" description="Cysteine switch" evidence="21">
    <location>
        <begin position="78"/>
        <end position="94"/>
    </location>
</feature>
<feature type="binding site" evidence="18">
    <location>
        <position position="230"/>
    </location>
    <ligand>
        <name>Zn(2+)</name>
        <dbReference type="ChEBI" id="CHEBI:29105"/>
        <label>2</label>
        <note>catalytic</note>
    </ligand>
</feature>
<feature type="binding site" evidence="19">
    <location>
        <position position="180"/>
    </location>
    <ligand>
        <name>Ca(2+)</name>
        <dbReference type="ChEBI" id="CHEBI:29108"/>
        <label>3</label>
    </ligand>
</feature>
<evidence type="ECO:0000313" key="27">
    <source>
        <dbReference type="Proteomes" id="UP000694621"/>
    </source>
</evidence>
<evidence type="ECO:0000256" key="22">
    <source>
        <dbReference type="PROSITE-ProRule" id="PRU01011"/>
    </source>
</evidence>
<feature type="binding site" evidence="19">
    <location>
        <position position="372"/>
    </location>
    <ligand>
        <name>Ca(2+)</name>
        <dbReference type="ChEBI" id="CHEBI:29108"/>
        <label>5</label>
    </ligand>
</feature>
<dbReference type="InterPro" id="IPR036375">
    <property type="entry name" value="Hemopexin-like_dom_sf"/>
</dbReference>
<name>A0A8B9H156_ASTMX</name>
<proteinExistence type="inferred from homology"/>
<feature type="binding site" evidence="18">
    <location>
        <position position="226"/>
    </location>
    <ligand>
        <name>Zn(2+)</name>
        <dbReference type="ChEBI" id="CHEBI:29105"/>
        <label>2</label>
        <note>catalytic</note>
    </ligand>
</feature>
<feature type="transmembrane region" description="Helical" evidence="24">
    <location>
        <begin position="564"/>
        <end position="585"/>
    </location>
</feature>
<dbReference type="InterPro" id="IPR018487">
    <property type="entry name" value="Hemopexin-like_repeat"/>
</dbReference>
<evidence type="ECO:0000256" key="20">
    <source>
        <dbReference type="PIRSR" id="PIRSR621190-4"/>
    </source>
</evidence>
<dbReference type="InterPro" id="IPR002477">
    <property type="entry name" value="Peptidoglycan-bd-like"/>
</dbReference>
<dbReference type="PANTHER" id="PTHR10201">
    <property type="entry name" value="MATRIX METALLOPROTEINASE"/>
    <property type="match status" value="1"/>
</dbReference>
<feature type="binding site" evidence="19">
    <location>
        <position position="201"/>
    </location>
    <ligand>
        <name>Zn(2+)</name>
        <dbReference type="ChEBI" id="CHEBI:29105"/>
        <label>1</label>
    </ligand>
</feature>
<accession>A0A8B9H156</accession>
<evidence type="ECO:0000256" key="14">
    <source>
        <dbReference type="ARBA" id="ARBA00023136"/>
    </source>
</evidence>
<dbReference type="GO" id="GO:0031012">
    <property type="term" value="C:extracellular matrix"/>
    <property type="evidence" value="ECO:0007669"/>
    <property type="project" value="InterPro"/>
</dbReference>
<dbReference type="InterPro" id="IPR021805">
    <property type="entry name" value="Pept_M10A_metallopeptidase_C"/>
</dbReference>
<dbReference type="InterPro" id="IPR001818">
    <property type="entry name" value="Pept_M10_metallopeptidase"/>
</dbReference>
<keyword evidence="13" id="KW-0482">Metalloprotease</keyword>
<keyword evidence="8" id="KW-0677">Repeat</keyword>
<feature type="binding site" evidence="19">
    <location>
        <position position="199"/>
    </location>
    <ligand>
        <name>Ca(2+)</name>
        <dbReference type="ChEBI" id="CHEBI:29108"/>
        <label>2</label>
    </ligand>
</feature>
<comment type="subcellular location">
    <subcellularLocation>
        <location evidence="1">Membrane</location>
        <topology evidence="1">Single-pass type I membrane protein</topology>
    </subcellularLocation>
</comment>
<dbReference type="CDD" id="cd00094">
    <property type="entry name" value="HX"/>
    <property type="match status" value="1"/>
</dbReference>
<dbReference type="Pfam" id="PF00413">
    <property type="entry name" value="Peptidase_M10"/>
    <property type="match status" value="1"/>
</dbReference>
<keyword evidence="6 18" id="KW-0479">Metal-binding</keyword>
<dbReference type="AlphaFoldDB" id="A0A8B9H156"/>
<comment type="cofactor">
    <cofactor evidence="19">
        <name>Ca(2+)</name>
        <dbReference type="ChEBI" id="CHEBI:29108"/>
    </cofactor>
    <text evidence="19">Can bind about 5 Ca(2+) ions per subunit.</text>
</comment>
<dbReference type="InterPro" id="IPR021158">
    <property type="entry name" value="Pept_M10A_Zn_BS"/>
</dbReference>
<dbReference type="GO" id="GO:0016020">
    <property type="term" value="C:membrane"/>
    <property type="evidence" value="ECO:0007669"/>
    <property type="project" value="UniProtKB-SubCell"/>
</dbReference>
<feature type="binding site" evidence="19">
    <location>
        <position position="244"/>
    </location>
    <ligand>
        <name>Zn(2+)</name>
        <dbReference type="ChEBI" id="CHEBI:29105"/>
        <label>2</label>
        <note>catalytic</note>
    </ligand>
</feature>
<evidence type="ECO:0000256" key="19">
    <source>
        <dbReference type="PIRSR" id="PIRSR621190-2"/>
    </source>
</evidence>
<keyword evidence="4" id="KW-0165">Cleavage on pair of basic residues</keyword>
<feature type="region of interest" description="Disordered" evidence="23">
    <location>
        <begin position="520"/>
        <end position="541"/>
    </location>
</feature>
<feature type="binding site" evidence="19">
    <location>
        <position position="325"/>
    </location>
    <ligand>
        <name>Ca(2+)</name>
        <dbReference type="ChEBI" id="CHEBI:29108"/>
        <label>4</label>
    </ligand>
</feature>
<feature type="repeat" description="Hemopexin" evidence="22">
    <location>
        <begin position="462"/>
        <end position="510"/>
    </location>
</feature>
<keyword evidence="9" id="KW-0378">Hydrolase</keyword>
<feature type="binding site" description="in inhibited form" evidence="19">
    <location>
        <position position="80"/>
    </location>
    <ligand>
        <name>Zn(2+)</name>
        <dbReference type="ChEBI" id="CHEBI:29105"/>
        <label>2</label>
        <note>catalytic</note>
    </ligand>
</feature>
<feature type="binding site" evidence="18">
    <location>
        <position position="236"/>
    </location>
    <ligand>
        <name>Zn(2+)</name>
        <dbReference type="ChEBI" id="CHEBI:29105"/>
        <label>2</label>
        <note>catalytic</note>
    </ligand>
</feature>
<dbReference type="InterPro" id="IPR021190">
    <property type="entry name" value="Pept_M10A"/>
</dbReference>
<evidence type="ECO:0000256" key="21">
    <source>
        <dbReference type="PIRSR" id="PIRSR621190-5"/>
    </source>
</evidence>
<keyword evidence="10 18" id="KW-0862">Zinc</keyword>
<feature type="binding site" evidence="19">
    <location>
        <position position="188"/>
    </location>
    <ligand>
        <name>Zn(2+)</name>
        <dbReference type="ChEBI" id="CHEBI:29105"/>
        <label>1</label>
    </ligand>
</feature>
<feature type="active site" evidence="17">
    <location>
        <position position="227"/>
    </location>
</feature>
<feature type="binding site" evidence="19">
    <location>
        <position position="197"/>
    </location>
    <ligand>
        <name>Ca(2+)</name>
        <dbReference type="ChEBI" id="CHEBI:29108"/>
        <label>2</label>
    </ligand>
</feature>
<dbReference type="InterPro" id="IPR018486">
    <property type="entry name" value="Hemopexin_CS"/>
</dbReference>
<dbReference type="InterPro" id="IPR024079">
    <property type="entry name" value="MetalloPept_cat_dom_sf"/>
</dbReference>
<evidence type="ECO:0000256" key="23">
    <source>
        <dbReference type="SAM" id="MobiDB-lite"/>
    </source>
</evidence>
<dbReference type="SUPFAM" id="SSF47090">
    <property type="entry name" value="PGBD-like"/>
    <property type="match status" value="1"/>
</dbReference>
<dbReference type="CDD" id="cd04278">
    <property type="entry name" value="ZnMc_MMP"/>
    <property type="match status" value="1"/>
</dbReference>
<sequence length="608" mass="70471">YICRDFIAQSVSVLSFSLSMTGVSWLRMYGYLPQASRQMSTMRSAQILSSAISDMQRFYGLEVSGVMDSETIHAMRRPRCGVPDKFGGQIKTNVRRKRYALTGHKWDKTHLTFSIQNYTPKIGEYNSYEAIRNAFKVWEKVTPLTFEEIAYMEVKYGRRKEPDIMIFFASGFHGDSSPFDGEGGFLAHAYFPGPGMGGDTHFDSDEPWTIGNQNLQGNDLFLVAVHELGHALGLEHSNNPMAIMAPFYQWMDTENFQLPEDDLRGIQQIYGPPVSSPTQALPTVTPRRPNTPKDPPRAPPRRPDRPRTTDRPDQYGPNICEGNFDTVTMLRGEMFVFKGRWFWRVRRNRVLDNYPMPIGHFWRGLPGDIDAAYERHDGRFVFFKGSQYWLFREANLEPGYPQELMDYGRDIPYDKIETAIWWEPSGYTYFFKGDRYWRFNEQSRSVDRDYPKPISVWGSSVPVSPKGAFLSDDGAYTYFYKGSKYWKFDNHRMKSEPGYPKSILRDFMGCSVDLDPDRNTDVDPDRKWPDHRTNDVDYKEETEEKTNEVDVVLKIDENERTMNIIMVVVPLVLVLCILGLIYAIINTLQRKGAPKYLVHCKRSLQEWV</sequence>
<dbReference type="GO" id="GO:0030198">
    <property type="term" value="P:extracellular matrix organization"/>
    <property type="evidence" value="ECO:0007669"/>
    <property type="project" value="TreeGrafter"/>
</dbReference>
<dbReference type="InterPro" id="IPR006026">
    <property type="entry name" value="Peptidase_Metallo"/>
</dbReference>
<dbReference type="PROSITE" id="PS00024">
    <property type="entry name" value="HEMOPEXIN"/>
    <property type="match status" value="1"/>
</dbReference>
<feature type="binding site" evidence="19">
    <location>
        <position position="181"/>
    </location>
    <ligand>
        <name>Ca(2+)</name>
        <dbReference type="ChEBI" id="CHEBI:29108"/>
        <label>3</label>
    </ligand>
</feature>
<dbReference type="Pfam" id="PF11857">
    <property type="entry name" value="DUF3377"/>
    <property type="match status" value="1"/>
</dbReference>
<evidence type="ECO:0000256" key="13">
    <source>
        <dbReference type="ARBA" id="ARBA00023049"/>
    </source>
</evidence>
<dbReference type="Ensembl" id="ENSAMXT00005005989.1">
    <property type="protein sequence ID" value="ENSAMXP00005005225.1"/>
    <property type="gene ID" value="ENSAMXG00005002820.1"/>
</dbReference>
<evidence type="ECO:0000256" key="7">
    <source>
        <dbReference type="ARBA" id="ARBA00022729"/>
    </source>
</evidence>
<evidence type="ECO:0000256" key="2">
    <source>
        <dbReference type="ARBA" id="ARBA00010370"/>
    </source>
</evidence>
<dbReference type="GO" id="GO:0005615">
    <property type="term" value="C:extracellular space"/>
    <property type="evidence" value="ECO:0007669"/>
    <property type="project" value="TreeGrafter"/>
</dbReference>
<evidence type="ECO:0000256" key="10">
    <source>
        <dbReference type="ARBA" id="ARBA00022833"/>
    </source>
</evidence>
<evidence type="ECO:0000256" key="15">
    <source>
        <dbReference type="ARBA" id="ARBA00023145"/>
    </source>
</evidence>
<dbReference type="GO" id="GO:0004222">
    <property type="term" value="F:metalloendopeptidase activity"/>
    <property type="evidence" value="ECO:0007669"/>
    <property type="project" value="InterPro"/>
</dbReference>
<comment type="cofactor">
    <cofactor evidence="19">
        <name>Zn(2+)</name>
        <dbReference type="ChEBI" id="CHEBI:29105"/>
    </cofactor>
    <text evidence="19">Binds 2 Zn(2+) ions per subunit.</text>
</comment>
<organism evidence="26 27">
    <name type="scientific">Astyanax mexicanus</name>
    <name type="common">Blind cave fish</name>
    <name type="synonym">Astyanax fasciatus mexicanus</name>
    <dbReference type="NCBI Taxonomy" id="7994"/>
    <lineage>
        <taxon>Eukaryota</taxon>
        <taxon>Metazoa</taxon>
        <taxon>Chordata</taxon>
        <taxon>Craniata</taxon>
        <taxon>Vertebrata</taxon>
        <taxon>Euteleostomi</taxon>
        <taxon>Actinopterygii</taxon>
        <taxon>Neopterygii</taxon>
        <taxon>Teleostei</taxon>
        <taxon>Ostariophysi</taxon>
        <taxon>Characiformes</taxon>
        <taxon>Characoidei</taxon>
        <taxon>Acestrorhamphidae</taxon>
        <taxon>Acestrorhamphinae</taxon>
        <taxon>Astyanax</taxon>
    </lineage>
</organism>
<evidence type="ECO:0000256" key="3">
    <source>
        <dbReference type="ARBA" id="ARBA00022670"/>
    </source>
</evidence>
<dbReference type="Gene3D" id="3.40.390.10">
    <property type="entry name" value="Collagenase (Catalytic Domain)"/>
    <property type="match status" value="1"/>
</dbReference>
<feature type="binding site" evidence="19">
    <location>
        <position position="206"/>
    </location>
    <ligand>
        <name>Ca(2+)</name>
        <dbReference type="ChEBI" id="CHEBI:29108"/>
        <label>3</label>
    </ligand>
</feature>
<dbReference type="SMART" id="SM00120">
    <property type="entry name" value="HX"/>
    <property type="match status" value="4"/>
</dbReference>
<dbReference type="FunFam" id="3.40.390.10:FF:000005">
    <property type="entry name" value="Matrix metallopeptidase 16"/>
    <property type="match status" value="1"/>
</dbReference>
<feature type="binding site" evidence="19">
    <location>
        <position position="370"/>
    </location>
    <ligand>
        <name>Ca(2+)</name>
        <dbReference type="ChEBI" id="CHEBI:29108"/>
        <label>4</label>
    </ligand>
</feature>
<feature type="binding site" evidence="19">
    <location>
        <position position="175"/>
    </location>
    <ligand>
        <name>Zn(2+)</name>
        <dbReference type="ChEBI" id="CHEBI:29105"/>
        <label>1</label>
    </ligand>
</feature>
<dbReference type="SUPFAM" id="SSF55486">
    <property type="entry name" value="Metalloproteases ('zincins'), catalytic domain"/>
    <property type="match status" value="1"/>
</dbReference>
<feature type="binding site" evidence="19">
    <location>
        <position position="163"/>
    </location>
    <ligand>
        <name>Ca(2+)</name>
        <dbReference type="ChEBI" id="CHEBI:29108"/>
        <label>2</label>
    </ligand>
</feature>
<keyword evidence="3" id="KW-0645">Protease</keyword>
<dbReference type="InterPro" id="IPR033739">
    <property type="entry name" value="M10A_MMP"/>
</dbReference>
<evidence type="ECO:0000256" key="1">
    <source>
        <dbReference type="ARBA" id="ARBA00004479"/>
    </source>
</evidence>
<dbReference type="Proteomes" id="UP000694621">
    <property type="component" value="Unplaced"/>
</dbReference>
<evidence type="ECO:0000313" key="26">
    <source>
        <dbReference type="Ensembl" id="ENSAMXP00005005225.1"/>
    </source>
</evidence>